<proteinExistence type="predicted"/>
<dbReference type="EMBL" id="ACKV01000021">
    <property type="protein sequence ID" value="EEJ42889.1"/>
    <property type="molecule type" value="Genomic_DNA"/>
</dbReference>
<organism evidence="1 2">
    <name type="scientific">Leuconostoc mesenteroides subsp. cremoris ATCC 19254</name>
    <dbReference type="NCBI Taxonomy" id="586220"/>
    <lineage>
        <taxon>Bacteria</taxon>
        <taxon>Bacillati</taxon>
        <taxon>Bacillota</taxon>
        <taxon>Bacilli</taxon>
        <taxon>Lactobacillales</taxon>
        <taxon>Lactobacillaceae</taxon>
        <taxon>Leuconostoc</taxon>
    </lineage>
</organism>
<dbReference type="RefSeq" id="WP_002814522.1">
    <property type="nucleotide sequence ID" value="NZ_GG693383.1"/>
</dbReference>
<name>C2KIP4_LEUMC</name>
<reference evidence="1 2" key="1">
    <citation type="submission" date="2009-04" db="EMBL/GenBank/DDBJ databases">
        <authorList>
            <person name="Qin X."/>
            <person name="Bachman B."/>
            <person name="Battles P."/>
            <person name="Bell A."/>
            <person name="Bess C."/>
            <person name="Bickham C."/>
            <person name="Chaboub L."/>
            <person name="Chen D."/>
            <person name="Coyle M."/>
            <person name="Deiros D.R."/>
            <person name="Dinh H."/>
            <person name="Forbes L."/>
            <person name="Fowler G."/>
            <person name="Francisco L."/>
            <person name="Fu Q."/>
            <person name="Gubbala S."/>
            <person name="Hale W."/>
            <person name="Han Y."/>
            <person name="Hemphill L."/>
            <person name="Highlander S.K."/>
            <person name="Hirani K."/>
            <person name="Hogues M."/>
            <person name="Jackson L."/>
            <person name="Jakkamsetti A."/>
            <person name="Javaid M."/>
            <person name="Jiang H."/>
            <person name="Korchina V."/>
            <person name="Kovar C."/>
            <person name="Lara F."/>
            <person name="Lee S."/>
            <person name="Mata R."/>
            <person name="Mathew T."/>
            <person name="Moen C."/>
            <person name="Morales K."/>
            <person name="Munidasa M."/>
            <person name="Nazareth L."/>
            <person name="Ngo R."/>
            <person name="Nguyen L."/>
            <person name="Okwuonu G."/>
            <person name="Ongeri F."/>
            <person name="Patil S."/>
            <person name="Petrosino J."/>
            <person name="Pham C."/>
            <person name="Pham P."/>
            <person name="Pu L.-L."/>
            <person name="Puazo M."/>
            <person name="Raj R."/>
            <person name="Reid J."/>
            <person name="Rouhana J."/>
            <person name="Saada N."/>
            <person name="Shang Y."/>
            <person name="Simmons D."/>
            <person name="Thornton R."/>
            <person name="Warren J."/>
            <person name="Weissenberger G."/>
            <person name="Zhang J."/>
            <person name="Zhang L."/>
            <person name="Zhou C."/>
            <person name="Zhu D."/>
            <person name="Muzny D."/>
            <person name="Worley K."/>
            <person name="Gibbs R."/>
        </authorList>
    </citation>
    <scope>NUCLEOTIDE SEQUENCE [LARGE SCALE GENOMIC DNA]</scope>
    <source>
        <strain evidence="1 2">ATCC 19254</strain>
    </source>
</reference>
<evidence type="ECO:0000313" key="1">
    <source>
        <dbReference type="EMBL" id="EEJ42889.1"/>
    </source>
</evidence>
<accession>C2KIP4</accession>
<gene>
    <name evidence="1" type="ORF">HMPREF0555_0510</name>
</gene>
<comment type="caution">
    <text evidence="1">The sequence shown here is derived from an EMBL/GenBank/DDBJ whole genome shotgun (WGS) entry which is preliminary data.</text>
</comment>
<dbReference type="Proteomes" id="UP000004283">
    <property type="component" value="Unassembled WGS sequence"/>
</dbReference>
<dbReference type="AlphaFoldDB" id="C2KIP4"/>
<evidence type="ECO:0000313" key="2">
    <source>
        <dbReference type="Proteomes" id="UP000004283"/>
    </source>
</evidence>
<sequence>MITINNEPKAYTPIFLGTTQHSIRLSLEILIMVGMELNDEIIETYNVTVSAIALEQLPHIGNEIAITEIAGNELTGFKAKMRKSDKQLTNTDLVQTV</sequence>
<dbReference type="HOGENOM" id="CLU_2343323_0_0_9"/>
<protein>
    <submittedName>
        <fullName evidence="1">Uncharacterized protein</fullName>
    </submittedName>
</protein>